<keyword evidence="2" id="KW-1185">Reference proteome</keyword>
<organism evidence="1 2">
    <name type="scientific">Candidatus Galacturonatibacter soehngenii</name>
    <dbReference type="NCBI Taxonomy" id="2307010"/>
    <lineage>
        <taxon>Bacteria</taxon>
        <taxon>Bacillati</taxon>
        <taxon>Bacillota</taxon>
        <taxon>Clostridia</taxon>
        <taxon>Lachnospirales</taxon>
        <taxon>Lachnospiraceae</taxon>
        <taxon>Candidatus Galacturonatibacter</taxon>
    </lineage>
</organism>
<dbReference type="PROSITE" id="PS51257">
    <property type="entry name" value="PROKAR_LIPOPROTEIN"/>
    <property type="match status" value="1"/>
</dbReference>
<name>A0A7V7QN48_9FIRM</name>
<evidence type="ECO:0008006" key="3">
    <source>
        <dbReference type="Google" id="ProtNLM"/>
    </source>
</evidence>
<reference evidence="1 2" key="1">
    <citation type="submission" date="2019-09" db="EMBL/GenBank/DDBJ databases">
        <authorList>
            <person name="Valk L.C."/>
        </authorList>
    </citation>
    <scope>NUCLEOTIDE SEQUENCE [LARGE SCALE GENOMIC DNA]</scope>
    <source>
        <strain evidence="1">GalUA</strain>
    </source>
</reference>
<dbReference type="EMBL" id="WAGX01000004">
    <property type="protein sequence ID" value="KAB1439803.1"/>
    <property type="molecule type" value="Genomic_DNA"/>
</dbReference>
<evidence type="ECO:0000313" key="1">
    <source>
        <dbReference type="EMBL" id="KAB1439803.1"/>
    </source>
</evidence>
<accession>A0A7V7QN48</accession>
<dbReference type="OrthoDB" id="2046657at2"/>
<comment type="caution">
    <text evidence="1">The sequence shown here is derived from an EMBL/GenBank/DDBJ whole genome shotgun (WGS) entry which is preliminary data.</text>
</comment>
<protein>
    <recommendedName>
        <fullName evidence="3">Lipoprotein</fullName>
    </recommendedName>
</protein>
<sequence length="157" mass="17774">MKKIFVITVICLLFGLTGCRQNEMTSIYNNEKKIAEVSNSFGYNDFQQEIDNNILSISYERLNGMDTVWLYEANEDMDLDITYQFIVSKGKAKLVHILPDNTNQIIVEKNKDTAATEETSTIFLKKGTNRIKIVAADNADLKMEISIPAGAYEKMGM</sequence>
<proteinExistence type="predicted"/>
<reference evidence="1 2" key="2">
    <citation type="submission" date="2020-02" db="EMBL/GenBank/DDBJ databases">
        <title>Candidatus Galacturonibacter soehngenii shows hetero-acetogenic catabolism of galacturonic acid but lacks a canonical carbon monoxide dehydrogenase/acetyl-CoA synthase complex.</title>
        <authorList>
            <person name="Diender M."/>
            <person name="Stouten G.R."/>
            <person name="Petersen J.F."/>
            <person name="Nielsen P.H."/>
            <person name="Dueholm M.S."/>
            <person name="Pronk J.T."/>
            <person name="Van Loosdrecht M.C.M."/>
        </authorList>
    </citation>
    <scope>NUCLEOTIDE SEQUENCE [LARGE SCALE GENOMIC DNA]</scope>
    <source>
        <strain evidence="1">GalUA</strain>
    </source>
</reference>
<gene>
    <name evidence="1" type="ORF">F7O84_05305</name>
</gene>
<dbReference type="RefSeq" id="WP_151142677.1">
    <property type="nucleotide sequence ID" value="NZ_WAGX01000004.1"/>
</dbReference>
<dbReference type="Proteomes" id="UP000461768">
    <property type="component" value="Unassembled WGS sequence"/>
</dbReference>
<evidence type="ECO:0000313" key="2">
    <source>
        <dbReference type="Proteomes" id="UP000461768"/>
    </source>
</evidence>
<dbReference type="AlphaFoldDB" id="A0A7V7QN48"/>